<dbReference type="EMBL" id="QEAN01000076">
    <property type="protein sequence ID" value="TPX49825.1"/>
    <property type="molecule type" value="Genomic_DNA"/>
</dbReference>
<dbReference type="PANTHER" id="PTHR23082:SF0">
    <property type="entry name" value="GENERAL TRANSCRIPTION FACTOR 3C POLYPEPTIDE 3"/>
    <property type="match status" value="1"/>
</dbReference>
<sequence length="1007" mass="114337">MNASDFAKLLNEAYDGDDEDLYETLDPDDDHHHHACGPRNQHLHSHCATTACQGRLPSAPHASNAPYDDDSTSMYYDDDEGTDHIHHHHDDYDDDDDDQDNEDDDDDDDESPGLDPADDSDPEHEDDIPADVGNLMNAATAESGLGDYGNAVIWEDDAEALKEMEEAMDEDQGQRHTRKAARRRARESNLTDDQAKKIGQANTAFTLGDFAKATALLKQVIKDNPNAKTAWITLATILEQQGEFEKSLQCYMLAAHLGTSDPTLWKELAIKFRRAANVDQALYCINRAIRADKDDVDALWDRSVLLVEKNRYKKAAEGFLAILKLVPHNPQVIRELEKLYRKMSLLNRAIDLYEDLIELDKVEPLQTMPDEDAETTAELDLGATVVVPCRMRYLDVNSLASLYVESGQYERGITVIKQCVRRMQGRANETHWDFRMDDQEYYEGGVMKDCERMPIELRTQLGICRLMLNQNDLAQDHFRRLFLVAAQYPEQLHLVGEAFAKKRMFDEALEAFEQTQNPDSTVAIRIAYCYFQIGRVHDAVTWYRHVLQVAPDDVKAKEELATVYQHMGEEEKAFELTQEIKSLQVRSGQPGDDQTPNKRKGTRTKNGGIANESRVSKEPAKARVSAATKAQREAEGATKERELEAENKLIYQASLVLYTGIGNEVRRAQYIEEAFKLIARFTECKVFYPSDRQKKFTGFRSRKGHENTQPCKGYQGLSFDEWYSVFIKCAYALIICGRSDQAQSILKKCHDANVYYHDESKSAKLHIHMMATALMADSMQLVAEHARWFVSNRPYLNDTYRLFTAALTSGTTEALGIFASSNTQKLLARHLKVLEKQIKDGKSTPQDINVMLLLLYGHTCNTAKAYQMAIWSFLRAVQLVPTDPFVTLSLGMAYLNRACMKKVDEKHRIIALAFTFIFKYYELEKESPEAAYNVGRALHQVGLRNLAYVYYQRVLNASDHDRDDDGGLAKEKQNLKMEAAYNLHLLLCESGNAHDAAELLQKYIVIG</sequence>
<gene>
    <name evidence="3" type="ORF">SeLEV6574_g01835</name>
    <name evidence="4" type="ORF">SeMB42_g02468</name>
</gene>
<keyword evidence="1" id="KW-0802">TPR repeat</keyword>
<dbReference type="STRING" id="286115.A0A507DET0"/>
<dbReference type="Gene3D" id="1.25.40.10">
    <property type="entry name" value="Tetratricopeptide repeat domain"/>
    <property type="match status" value="3"/>
</dbReference>
<dbReference type="Proteomes" id="UP000320475">
    <property type="component" value="Unassembled WGS sequence"/>
</dbReference>
<feature type="region of interest" description="Disordered" evidence="2">
    <location>
        <begin position="584"/>
        <end position="641"/>
    </location>
</feature>
<dbReference type="VEuPathDB" id="FungiDB:SeMB42_g02468"/>
<evidence type="ECO:0000313" key="4">
    <source>
        <dbReference type="EMBL" id="TPX49825.1"/>
    </source>
</evidence>
<feature type="compositionally biased region" description="Basic and acidic residues" evidence="2">
    <location>
        <begin position="82"/>
        <end position="91"/>
    </location>
</feature>
<evidence type="ECO:0000313" key="6">
    <source>
        <dbReference type="Proteomes" id="UP000320475"/>
    </source>
</evidence>
<name>A0A507DET0_9FUNG</name>
<dbReference type="Pfam" id="PF13432">
    <property type="entry name" value="TPR_16"/>
    <property type="match status" value="2"/>
</dbReference>
<dbReference type="SUPFAM" id="SSF48452">
    <property type="entry name" value="TPR-like"/>
    <property type="match status" value="3"/>
</dbReference>
<evidence type="ECO:0000256" key="1">
    <source>
        <dbReference type="PROSITE-ProRule" id="PRU00339"/>
    </source>
</evidence>
<dbReference type="SMART" id="SM00028">
    <property type="entry name" value="TPR"/>
    <property type="match status" value="9"/>
</dbReference>
<feature type="compositionally biased region" description="Acidic residues" evidence="2">
    <location>
        <begin position="67"/>
        <end position="81"/>
    </location>
</feature>
<dbReference type="GO" id="GO:0006383">
    <property type="term" value="P:transcription by RNA polymerase III"/>
    <property type="evidence" value="ECO:0007669"/>
    <property type="project" value="InterPro"/>
</dbReference>
<reference evidence="5 6" key="1">
    <citation type="journal article" date="2019" name="Sci. Rep.">
        <title>Comparative genomics of chytrid fungi reveal insights into the obligate biotrophic and pathogenic lifestyle of Synchytrium endobioticum.</title>
        <authorList>
            <person name="van de Vossenberg B.T.L.H."/>
            <person name="Warris S."/>
            <person name="Nguyen H.D.T."/>
            <person name="van Gent-Pelzer M.P.E."/>
            <person name="Joly D.L."/>
            <person name="van de Geest H.C."/>
            <person name="Bonants P.J.M."/>
            <person name="Smith D.S."/>
            <person name="Levesque C.A."/>
            <person name="van der Lee T.A.J."/>
        </authorList>
    </citation>
    <scope>NUCLEOTIDE SEQUENCE [LARGE SCALE GENOMIC DNA]</scope>
    <source>
        <strain evidence="3 6">LEV6574</strain>
        <strain evidence="4 5">MB42</strain>
    </source>
</reference>
<dbReference type="PANTHER" id="PTHR23082">
    <property type="entry name" value="TRANSCRIPTION INITIATION FACTOR IIIC TFIIIC , POLYPEPTIDE 3-RELATED"/>
    <property type="match status" value="1"/>
</dbReference>
<dbReference type="AlphaFoldDB" id="A0A507DET0"/>
<feature type="compositionally biased region" description="Basic residues" evidence="2">
    <location>
        <begin position="175"/>
        <end position="185"/>
    </location>
</feature>
<evidence type="ECO:0000313" key="3">
    <source>
        <dbReference type="EMBL" id="TPX48795.1"/>
    </source>
</evidence>
<feature type="region of interest" description="Disordered" evidence="2">
    <location>
        <begin position="57"/>
        <end position="130"/>
    </location>
</feature>
<feature type="repeat" description="TPR" evidence="1">
    <location>
        <begin position="520"/>
        <end position="553"/>
    </location>
</feature>
<feature type="region of interest" description="Disordered" evidence="2">
    <location>
        <begin position="13"/>
        <end position="42"/>
    </location>
</feature>
<dbReference type="Proteomes" id="UP000317494">
    <property type="component" value="Unassembled WGS sequence"/>
</dbReference>
<protein>
    <submittedName>
        <fullName evidence="4">Uncharacterized protein</fullName>
    </submittedName>
</protein>
<dbReference type="OrthoDB" id="9991317at2759"/>
<dbReference type="PROSITE" id="PS50005">
    <property type="entry name" value="TPR"/>
    <property type="match status" value="1"/>
</dbReference>
<evidence type="ECO:0000313" key="5">
    <source>
        <dbReference type="Proteomes" id="UP000317494"/>
    </source>
</evidence>
<feature type="compositionally biased region" description="Basic and acidic residues" evidence="2">
    <location>
        <begin position="630"/>
        <end position="641"/>
    </location>
</feature>
<keyword evidence="5" id="KW-1185">Reference proteome</keyword>
<dbReference type="Pfam" id="PF13181">
    <property type="entry name" value="TPR_8"/>
    <property type="match status" value="1"/>
</dbReference>
<comment type="caution">
    <text evidence="4">The sequence shown here is derived from an EMBL/GenBank/DDBJ whole genome shotgun (WGS) entry which is preliminary data.</text>
</comment>
<dbReference type="InterPro" id="IPR011990">
    <property type="entry name" value="TPR-like_helical_dom_sf"/>
</dbReference>
<feature type="compositionally biased region" description="Acidic residues" evidence="2">
    <location>
        <begin position="14"/>
        <end position="28"/>
    </location>
</feature>
<dbReference type="InterPro" id="IPR039340">
    <property type="entry name" value="Tfc4/TFIIIC-102/Sfc4"/>
</dbReference>
<accession>A0A507DET0</accession>
<feature type="compositionally biased region" description="Basic residues" evidence="2">
    <location>
        <begin position="33"/>
        <end position="42"/>
    </location>
</feature>
<evidence type="ECO:0000256" key="2">
    <source>
        <dbReference type="SAM" id="MobiDB-lite"/>
    </source>
</evidence>
<dbReference type="GO" id="GO:0000127">
    <property type="term" value="C:transcription factor TFIIIC complex"/>
    <property type="evidence" value="ECO:0007669"/>
    <property type="project" value="TreeGrafter"/>
</dbReference>
<dbReference type="EMBL" id="QEAM01000045">
    <property type="protein sequence ID" value="TPX48795.1"/>
    <property type="molecule type" value="Genomic_DNA"/>
</dbReference>
<feature type="region of interest" description="Disordered" evidence="2">
    <location>
        <begin position="165"/>
        <end position="192"/>
    </location>
</feature>
<dbReference type="InterPro" id="IPR019734">
    <property type="entry name" value="TPR_rpt"/>
</dbReference>
<organism evidence="4 5">
    <name type="scientific">Synchytrium endobioticum</name>
    <dbReference type="NCBI Taxonomy" id="286115"/>
    <lineage>
        <taxon>Eukaryota</taxon>
        <taxon>Fungi</taxon>
        <taxon>Fungi incertae sedis</taxon>
        <taxon>Chytridiomycota</taxon>
        <taxon>Chytridiomycota incertae sedis</taxon>
        <taxon>Chytridiomycetes</taxon>
        <taxon>Synchytriales</taxon>
        <taxon>Synchytriaceae</taxon>
        <taxon>Synchytrium</taxon>
    </lineage>
</organism>
<proteinExistence type="predicted"/>
<feature type="compositionally biased region" description="Acidic residues" evidence="2">
    <location>
        <begin position="92"/>
        <end position="129"/>
    </location>
</feature>